<dbReference type="SUPFAM" id="SSF53335">
    <property type="entry name" value="S-adenosyl-L-methionine-dependent methyltransferases"/>
    <property type="match status" value="1"/>
</dbReference>
<dbReference type="AlphaFoldDB" id="A0A9X2STF9"/>
<dbReference type="GO" id="GO:0008168">
    <property type="term" value="F:methyltransferase activity"/>
    <property type="evidence" value="ECO:0007669"/>
    <property type="project" value="UniProtKB-KW"/>
</dbReference>
<keyword evidence="2" id="KW-0808">Transferase</keyword>
<dbReference type="InterPro" id="IPR029063">
    <property type="entry name" value="SAM-dependent_MTases_sf"/>
</dbReference>
<dbReference type="Proteomes" id="UP001143192">
    <property type="component" value="Unassembled WGS sequence"/>
</dbReference>
<dbReference type="InterPro" id="IPR006342">
    <property type="entry name" value="FkbM_mtfrase"/>
</dbReference>
<dbReference type="EMBL" id="JAMZED010000048">
    <property type="protein sequence ID" value="MCR6505994.1"/>
    <property type="molecule type" value="Genomic_DNA"/>
</dbReference>
<organism evidence="2 3">
    <name type="scientific">Bacteroides muris</name>
    <name type="common">ex Fokt et al. 2023</name>
    <dbReference type="NCBI Taxonomy" id="2937417"/>
    <lineage>
        <taxon>Bacteria</taxon>
        <taxon>Pseudomonadati</taxon>
        <taxon>Bacteroidota</taxon>
        <taxon>Bacteroidia</taxon>
        <taxon>Bacteroidales</taxon>
        <taxon>Bacteroidaceae</taxon>
        <taxon>Bacteroides</taxon>
    </lineage>
</organism>
<evidence type="ECO:0000313" key="2">
    <source>
        <dbReference type="EMBL" id="MCR6505994.1"/>
    </source>
</evidence>
<proteinExistence type="predicted"/>
<dbReference type="GO" id="GO:0032259">
    <property type="term" value="P:methylation"/>
    <property type="evidence" value="ECO:0007669"/>
    <property type="project" value="UniProtKB-KW"/>
</dbReference>
<protein>
    <submittedName>
        <fullName evidence="2">FkbM family methyltransferase</fullName>
    </submittedName>
</protein>
<dbReference type="Gene3D" id="3.40.50.150">
    <property type="entry name" value="Vaccinia Virus protein VP39"/>
    <property type="match status" value="2"/>
</dbReference>
<reference evidence="2" key="2">
    <citation type="submission" date="2022-04" db="EMBL/GenBank/DDBJ databases">
        <authorList>
            <person name="Fokt H."/>
            <person name="Baines J."/>
        </authorList>
    </citation>
    <scope>NUCLEOTIDE SEQUENCE</scope>
    <source>
        <strain evidence="2">KH365_2</strain>
    </source>
</reference>
<evidence type="ECO:0000259" key="1">
    <source>
        <dbReference type="Pfam" id="PF05050"/>
    </source>
</evidence>
<gene>
    <name evidence="2" type="ORF">M1B79_15290</name>
</gene>
<dbReference type="Pfam" id="PF05050">
    <property type="entry name" value="Methyltransf_21"/>
    <property type="match status" value="1"/>
</dbReference>
<comment type="caution">
    <text evidence="2">The sequence shown here is derived from an EMBL/GenBank/DDBJ whole genome shotgun (WGS) entry which is preliminary data.</text>
</comment>
<sequence>MNTLKSTFKKFIYGTIPYCFCKLFHADSPNLKYYQYIKSNGYARHLFEFKEEYEQMRFPVQEDKEKKMHYVLNKQGHRLYFKKNIPVEKIEKCYRVLTMEQDLRSPHHYLDSIEEVKGKTFVDVGSAEGFTSLEVIEKASHIYLFEQDTLWIEALNATFEPWKDKVSIIPKYVSNNNSEQEITLDTFFQDKDKKQLFIKMDIEGAERYALQGSKNLFENCNLQFAICTYHGNDNIVVPNILREYGCKFTEQFGFFRHQLRSVVARGSSKSLNPKPLK</sequence>
<name>A0A9X2STF9_9BACE</name>
<keyword evidence="2" id="KW-0489">Methyltransferase</keyword>
<accession>A0A9X2STF9</accession>
<evidence type="ECO:0000313" key="3">
    <source>
        <dbReference type="Proteomes" id="UP001143192"/>
    </source>
</evidence>
<keyword evidence="3" id="KW-1185">Reference proteome</keyword>
<feature type="domain" description="Methyltransferase FkbM" evidence="1">
    <location>
        <begin position="179"/>
        <end position="241"/>
    </location>
</feature>
<reference evidence="2" key="1">
    <citation type="journal article" date="2022" name="Arch. Microbiol.">
        <title>Bacteroides muris sp. nov. isolated from the cecum of wild-derived house mice.</title>
        <authorList>
            <person name="Fokt H."/>
            <person name="Unni R."/>
            <person name="Repnik U."/>
            <person name="Schmitz R.A."/>
            <person name="Bramkamp M."/>
            <person name="Baines J.F."/>
            <person name="Unterweger D."/>
        </authorList>
    </citation>
    <scope>NUCLEOTIDE SEQUENCE</scope>
    <source>
        <strain evidence="2">KH365_2</strain>
    </source>
</reference>
<dbReference type="RefSeq" id="WP_257932273.1">
    <property type="nucleotide sequence ID" value="NZ_JAMZED010000048.1"/>
</dbReference>